<accession>A0A0V1KV36</accession>
<keyword evidence="2" id="KW-0472">Membrane</keyword>
<comment type="caution">
    <text evidence="3">The sequence shown here is derived from an EMBL/GenBank/DDBJ whole genome shotgun (WGS) entry which is preliminary data.</text>
</comment>
<reference evidence="3 4" key="1">
    <citation type="submission" date="2015-05" db="EMBL/GenBank/DDBJ databases">
        <title>Evolution of Trichinella species and genotypes.</title>
        <authorList>
            <person name="Korhonen P.K."/>
            <person name="Edoardo P."/>
            <person name="Giuseppe L.R."/>
            <person name="Gasser R.B."/>
        </authorList>
    </citation>
    <scope>NUCLEOTIDE SEQUENCE [LARGE SCALE GENOMIC DNA]</scope>
    <source>
        <strain evidence="3">ISS10</strain>
    </source>
</reference>
<sequence length="312" mass="35155">SGSRSSVIHSCRKYWNKAPTVPVVPASSSLTPVSTCVPAHRLSYVPPGRSGSSSPVPAYSGSSPESRLENKPVCSNIFTRTSTVDCWHQLIHHKGTDGKQLLIPLWYNLESTIHAPGSHGCLMSNIGTRSSLMLEPAANISPDDDWAVLDIALPGGCTSWTLPVYRAENSQMWMLFQKRLLFHFVCQVLIHRAAFDVIILLDHRCHIKKQKRLASGFTSLWTVIAPTLFEHFVPVLILLIQPVSDHVHSAVSVPMAYGWFYSVPFFSYWSLPSLFYWNVKSLSHWFLFYWAVKCLSYWFSLSNCSLIQTLQL</sequence>
<organism evidence="3 4">
    <name type="scientific">Trichinella nativa</name>
    <dbReference type="NCBI Taxonomy" id="6335"/>
    <lineage>
        <taxon>Eukaryota</taxon>
        <taxon>Metazoa</taxon>
        <taxon>Ecdysozoa</taxon>
        <taxon>Nematoda</taxon>
        <taxon>Enoplea</taxon>
        <taxon>Dorylaimia</taxon>
        <taxon>Trichinellida</taxon>
        <taxon>Trichinellidae</taxon>
        <taxon>Trichinella</taxon>
    </lineage>
</organism>
<dbReference type="OrthoDB" id="10586515at2759"/>
<feature type="transmembrane region" description="Helical" evidence="2">
    <location>
        <begin position="213"/>
        <end position="239"/>
    </location>
</feature>
<name>A0A0V1KV36_9BILA</name>
<dbReference type="EMBL" id="JYDW01000236">
    <property type="protein sequence ID" value="KRZ51172.1"/>
    <property type="molecule type" value="Genomic_DNA"/>
</dbReference>
<keyword evidence="4" id="KW-1185">Reference proteome</keyword>
<evidence type="ECO:0000313" key="3">
    <source>
        <dbReference type="EMBL" id="KRZ51172.1"/>
    </source>
</evidence>
<feature type="transmembrane region" description="Helical" evidence="2">
    <location>
        <begin position="286"/>
        <end position="310"/>
    </location>
</feature>
<protein>
    <submittedName>
        <fullName evidence="3">Uncharacterized protein</fullName>
    </submittedName>
</protein>
<feature type="region of interest" description="Disordered" evidence="1">
    <location>
        <begin position="47"/>
        <end position="67"/>
    </location>
</feature>
<feature type="transmembrane region" description="Helical" evidence="2">
    <location>
        <begin position="259"/>
        <end position="279"/>
    </location>
</feature>
<dbReference type="Proteomes" id="UP000054721">
    <property type="component" value="Unassembled WGS sequence"/>
</dbReference>
<feature type="compositionally biased region" description="Low complexity" evidence="1">
    <location>
        <begin position="47"/>
        <end position="64"/>
    </location>
</feature>
<proteinExistence type="predicted"/>
<evidence type="ECO:0000313" key="4">
    <source>
        <dbReference type="Proteomes" id="UP000054721"/>
    </source>
</evidence>
<evidence type="ECO:0000256" key="2">
    <source>
        <dbReference type="SAM" id="Phobius"/>
    </source>
</evidence>
<keyword evidence="2" id="KW-1133">Transmembrane helix</keyword>
<keyword evidence="2" id="KW-0812">Transmembrane</keyword>
<feature type="non-terminal residue" evidence="3">
    <location>
        <position position="1"/>
    </location>
</feature>
<gene>
    <name evidence="3" type="ORF">T02_4669</name>
</gene>
<evidence type="ECO:0000256" key="1">
    <source>
        <dbReference type="SAM" id="MobiDB-lite"/>
    </source>
</evidence>
<dbReference type="AlphaFoldDB" id="A0A0V1KV36"/>